<gene>
    <name evidence="9" type="ORF">D7S89_16995</name>
</gene>
<dbReference type="Pfam" id="PF00355">
    <property type="entry name" value="Rieske"/>
    <property type="match status" value="1"/>
</dbReference>
<dbReference type="EC" id="1.20.9.1" evidence="9"/>
<sequence length="173" mass="17692">MSLSRRQFLKLTGGAAAGATAAVAGAPTARAAQVAQADAGRTTLPYIPKVIARAGQLRANVPLAFTFPDAASPCVVVKIGASVPGGVGPEGDIVAFSTLCTHMGCPVAYDLATREFKCPCHFSAFDAEKAGQMISGQATEKLPAIVLDYNASDGTVRAIAVDGLIYGRQANLL</sequence>
<accession>A0A494X7C0</accession>
<comment type="cofactor">
    <cofactor evidence="6">
        <name>[2Fe-2S] cluster</name>
        <dbReference type="ChEBI" id="CHEBI:190135"/>
    </cofactor>
</comment>
<feature type="signal peptide" evidence="7">
    <location>
        <begin position="1"/>
        <end position="31"/>
    </location>
</feature>
<protein>
    <submittedName>
        <fullName evidence="9">Arsenate reductase (Azurin) small subunit</fullName>
        <ecNumber evidence="9">1.20.9.1</ecNumber>
    </submittedName>
</protein>
<dbReference type="PRINTS" id="PR00162">
    <property type="entry name" value="RIESKE"/>
</dbReference>
<keyword evidence="4" id="KW-0411">Iron-sulfur</keyword>
<evidence type="ECO:0000259" key="8">
    <source>
        <dbReference type="PROSITE" id="PS51296"/>
    </source>
</evidence>
<keyword evidence="1" id="KW-0001">2Fe-2S</keyword>
<dbReference type="PROSITE" id="PS51318">
    <property type="entry name" value="TAT"/>
    <property type="match status" value="1"/>
</dbReference>
<dbReference type="AlphaFoldDB" id="A0A494X7C0"/>
<evidence type="ECO:0000256" key="7">
    <source>
        <dbReference type="SAM" id="SignalP"/>
    </source>
</evidence>
<reference evidence="9 10" key="1">
    <citation type="submission" date="2018-10" db="EMBL/GenBank/DDBJ databases">
        <title>Paraburkholderia sp. 7MK8-2, isolated from soil.</title>
        <authorList>
            <person name="Gao Z.-H."/>
            <person name="Qiu L.-H."/>
        </authorList>
    </citation>
    <scope>NUCLEOTIDE SEQUENCE [LARGE SCALE GENOMIC DNA]</scope>
    <source>
        <strain evidence="9 10">7MK8-2</strain>
    </source>
</reference>
<feature type="domain" description="Rieske" evidence="8">
    <location>
        <begin position="60"/>
        <end position="156"/>
    </location>
</feature>
<dbReference type="InterPro" id="IPR006311">
    <property type="entry name" value="TAT_signal"/>
</dbReference>
<dbReference type="SUPFAM" id="SSF50022">
    <property type="entry name" value="ISP domain"/>
    <property type="match status" value="1"/>
</dbReference>
<keyword evidence="2" id="KW-0479">Metal-binding</keyword>
<dbReference type="InterPro" id="IPR014067">
    <property type="entry name" value="AioB/IdrB_ssu"/>
</dbReference>
<evidence type="ECO:0000256" key="1">
    <source>
        <dbReference type="ARBA" id="ARBA00022714"/>
    </source>
</evidence>
<dbReference type="RefSeq" id="WP_121279079.1">
    <property type="nucleotide sequence ID" value="NZ_RBZV01000007.1"/>
</dbReference>
<dbReference type="GO" id="GO:0051537">
    <property type="term" value="F:2 iron, 2 sulfur cluster binding"/>
    <property type="evidence" value="ECO:0007669"/>
    <property type="project" value="UniProtKB-KW"/>
</dbReference>
<name>A0A494X7C0_9BURK</name>
<keyword evidence="7" id="KW-0732">Signal</keyword>
<comment type="caution">
    <text evidence="9">The sequence shown here is derived from an EMBL/GenBank/DDBJ whole genome shotgun (WGS) entry which is preliminary data.</text>
</comment>
<keyword evidence="5" id="KW-1015">Disulfide bond</keyword>
<dbReference type="InterPro" id="IPR017941">
    <property type="entry name" value="Rieske_2Fe-2S"/>
</dbReference>
<evidence type="ECO:0000313" key="9">
    <source>
        <dbReference type="EMBL" id="RKP46340.1"/>
    </source>
</evidence>
<keyword evidence="10" id="KW-1185">Reference proteome</keyword>
<evidence type="ECO:0000256" key="3">
    <source>
        <dbReference type="ARBA" id="ARBA00023004"/>
    </source>
</evidence>
<dbReference type="InterPro" id="IPR014349">
    <property type="entry name" value="Rieske_Fe-S_prot"/>
</dbReference>
<keyword evidence="3" id="KW-0408">Iron</keyword>
<dbReference type="EMBL" id="RBZV01000007">
    <property type="protein sequence ID" value="RKP46340.1"/>
    <property type="molecule type" value="Genomic_DNA"/>
</dbReference>
<proteinExistence type="predicted"/>
<evidence type="ECO:0000256" key="5">
    <source>
        <dbReference type="ARBA" id="ARBA00023157"/>
    </source>
</evidence>
<dbReference type="GO" id="GO:0046872">
    <property type="term" value="F:metal ion binding"/>
    <property type="evidence" value="ECO:0007669"/>
    <property type="project" value="UniProtKB-KW"/>
</dbReference>
<dbReference type="GO" id="GO:0016020">
    <property type="term" value="C:membrane"/>
    <property type="evidence" value="ECO:0007669"/>
    <property type="project" value="InterPro"/>
</dbReference>
<evidence type="ECO:0000313" key="10">
    <source>
        <dbReference type="Proteomes" id="UP000280434"/>
    </source>
</evidence>
<evidence type="ECO:0000256" key="4">
    <source>
        <dbReference type="ARBA" id="ARBA00023014"/>
    </source>
</evidence>
<organism evidence="9 10">
    <name type="scientific">Trinickia fusca</name>
    <dbReference type="NCBI Taxonomy" id="2419777"/>
    <lineage>
        <taxon>Bacteria</taxon>
        <taxon>Pseudomonadati</taxon>
        <taxon>Pseudomonadota</taxon>
        <taxon>Betaproteobacteria</taxon>
        <taxon>Burkholderiales</taxon>
        <taxon>Burkholderiaceae</taxon>
        <taxon>Trinickia</taxon>
    </lineage>
</organism>
<keyword evidence="9" id="KW-0560">Oxidoreductase</keyword>
<dbReference type="Gene3D" id="2.102.10.10">
    <property type="entry name" value="Rieske [2Fe-2S] iron-sulphur domain"/>
    <property type="match status" value="1"/>
</dbReference>
<dbReference type="NCBIfam" id="TIGR01409">
    <property type="entry name" value="TAT_signal_seq"/>
    <property type="match status" value="1"/>
</dbReference>
<dbReference type="NCBIfam" id="TIGR02694">
    <property type="entry name" value="arsenite_ox_S"/>
    <property type="match status" value="1"/>
</dbReference>
<dbReference type="OrthoDB" id="9767869at2"/>
<dbReference type="PANTHER" id="PTHR10134">
    <property type="entry name" value="CYTOCHROME B-C1 COMPLEX SUBUNIT RIESKE, MITOCHONDRIAL"/>
    <property type="match status" value="1"/>
</dbReference>
<dbReference type="PROSITE" id="PS51296">
    <property type="entry name" value="RIESKE"/>
    <property type="match status" value="1"/>
</dbReference>
<evidence type="ECO:0000256" key="2">
    <source>
        <dbReference type="ARBA" id="ARBA00022723"/>
    </source>
</evidence>
<dbReference type="InterPro" id="IPR036922">
    <property type="entry name" value="Rieske_2Fe-2S_sf"/>
</dbReference>
<dbReference type="InterPro" id="IPR005805">
    <property type="entry name" value="Rieske_Fe-S_prot_C"/>
</dbReference>
<feature type="chain" id="PRO_5019780254" evidence="7">
    <location>
        <begin position="32"/>
        <end position="173"/>
    </location>
</feature>
<evidence type="ECO:0000256" key="6">
    <source>
        <dbReference type="ARBA" id="ARBA00034078"/>
    </source>
</evidence>
<dbReference type="Proteomes" id="UP000280434">
    <property type="component" value="Unassembled WGS sequence"/>
</dbReference>
<dbReference type="GO" id="GO:0050611">
    <property type="term" value="F:arsenate reductase (azurin) activity"/>
    <property type="evidence" value="ECO:0007669"/>
    <property type="project" value="UniProtKB-EC"/>
</dbReference>
<dbReference type="InterPro" id="IPR019546">
    <property type="entry name" value="TAT_signal_bac_arc"/>
</dbReference>